<comment type="caution">
    <text evidence="1">The sequence shown here is derived from an EMBL/GenBank/DDBJ whole genome shotgun (WGS) entry which is preliminary data.</text>
</comment>
<proteinExistence type="predicted"/>
<reference evidence="1" key="1">
    <citation type="submission" date="2020-06" db="EMBL/GenBank/DDBJ databases">
        <authorList>
            <consortium name="Plant Systems Biology data submission"/>
        </authorList>
    </citation>
    <scope>NUCLEOTIDE SEQUENCE</scope>
    <source>
        <strain evidence="1">D6</strain>
    </source>
</reference>
<keyword evidence="2" id="KW-1185">Reference proteome</keyword>
<dbReference type="AlphaFoldDB" id="A0A9N8DMX8"/>
<gene>
    <name evidence="1" type="ORF">SEMRO_168_G074820.1</name>
</gene>
<name>A0A9N8DMX8_9STRA</name>
<evidence type="ECO:0000313" key="2">
    <source>
        <dbReference type="Proteomes" id="UP001153069"/>
    </source>
</evidence>
<dbReference type="EMBL" id="CAICTM010000167">
    <property type="protein sequence ID" value="CAB9503521.1"/>
    <property type="molecule type" value="Genomic_DNA"/>
</dbReference>
<sequence length="320" mass="36786">MAQHYEYYNDETVATEASDDSWSEVEIRVQQSSPKQAVSFHEYNGAVTAAGENRIVDDLYSYAAADDDDYCSLFRQVFEDSDTSDLESEYDDYENSHESRKIFAAAQEMFDHDEQDECQVLNLPAGLYELEDKNHITVPKQMLREDGNDECHVFSLSDDFLAHLRDLAQNQSDDSDNESESSSAEVADEAEISDVNYSSLYDKELQRWCFDPIESRVLSMIEVSGSRQPKVWNTSGGLWVVHSMPEADLASWTGSEEFYFALDLEMEKEMEQHESIYEGVWHPIVEYMARSRLERAVDLRHCRSVDIHDGILESAYTPYL</sequence>
<dbReference type="Proteomes" id="UP001153069">
    <property type="component" value="Unassembled WGS sequence"/>
</dbReference>
<accession>A0A9N8DMX8</accession>
<evidence type="ECO:0000313" key="1">
    <source>
        <dbReference type="EMBL" id="CAB9503521.1"/>
    </source>
</evidence>
<protein>
    <submittedName>
        <fullName evidence="1">Uncharacterized protein</fullName>
    </submittedName>
</protein>
<organism evidence="1 2">
    <name type="scientific">Seminavis robusta</name>
    <dbReference type="NCBI Taxonomy" id="568900"/>
    <lineage>
        <taxon>Eukaryota</taxon>
        <taxon>Sar</taxon>
        <taxon>Stramenopiles</taxon>
        <taxon>Ochrophyta</taxon>
        <taxon>Bacillariophyta</taxon>
        <taxon>Bacillariophyceae</taxon>
        <taxon>Bacillariophycidae</taxon>
        <taxon>Naviculales</taxon>
        <taxon>Naviculaceae</taxon>
        <taxon>Seminavis</taxon>
    </lineage>
</organism>